<accession>A0A2I6SBY2</accession>
<reference evidence="1" key="2">
    <citation type="journal article" date="2018" name="Genome Announc.">
        <title>First Report of a Complete Genome Sequence of White spot syndrome virus from India.</title>
        <authorList>
            <person name="Vinaya Kumar K."/>
            <person name="Shekhar M.S."/>
            <person name="Otta S.K."/>
            <person name="Karthic K."/>
            <person name="Ashok Kumar J."/>
            <person name="Gopikrishna G."/>
            <person name="Vijayan K.K."/>
        </authorList>
    </citation>
    <scope>NUCLEOTIDE SEQUENCE</scope>
    <source>
        <strain evidence="1">IN_AP4RU</strain>
    </source>
</reference>
<organism evidence="1">
    <name type="scientific">White spot syndrome virus</name>
    <dbReference type="NCBI Taxonomy" id="342409"/>
    <lineage>
        <taxon>Viruses</taxon>
        <taxon>Viruses incertae sedis</taxon>
        <taxon>Naldaviricetes</taxon>
        <taxon>Nimaviridae</taxon>
        <taxon>Whispovirus</taxon>
    </lineage>
</organism>
<proteinExistence type="predicted"/>
<dbReference type="Proteomes" id="UP000267352">
    <property type="component" value="Segment"/>
</dbReference>
<dbReference type="EMBL" id="MG702567">
    <property type="protein sequence ID" value="AUO15058.1"/>
    <property type="molecule type" value="Genomic_DNA"/>
</dbReference>
<reference evidence="1" key="1">
    <citation type="submission" date="2017-12" db="EMBL/GenBank/DDBJ databases">
        <authorList>
            <person name="Katneni V.K."/>
            <person name="Shekhar M.S."/>
            <person name="Otta S.K."/>
            <person name="Karthic K."/>
            <person name="Jangam A.K."/>
            <person name="Gopikrishna G."/>
            <person name="Vijayan K.K."/>
        </authorList>
    </citation>
    <scope>NUCLEOTIDE SEQUENCE [LARGE SCALE GENOMIC DNA]</scope>
    <source>
        <strain evidence="1">IN_AP4RU</strain>
    </source>
</reference>
<name>A0A2I6SBY2_9VIRU</name>
<evidence type="ECO:0000313" key="1">
    <source>
        <dbReference type="EMBL" id="AUO15058.1"/>
    </source>
</evidence>
<sequence length="149" mass="16759">MGVGEPVPILKKSNNLSIARLLNRIFFCISGKNIQGMERKWGEKIFDISQNEEEWMDIISLVESVYEPVFSKSLKPDKLADKTCLTAAAFAALASAVDEKLTILSGSDGSVLQRTTKVMKRTPKNSRISLNNEKWTSILLDRLKQPRNF</sequence>
<protein>
    <submittedName>
        <fullName evidence="1">WSSV244</fullName>
    </submittedName>
</protein>